<dbReference type="RefSeq" id="WP_243902070.1">
    <property type="nucleotide sequence ID" value="NZ_CAWQFN010000089.1"/>
</dbReference>
<comment type="caution">
    <text evidence="4">The sequence shown here is derived from an EMBL/GenBank/DDBJ whole genome shotgun (WGS) entry which is preliminary data.</text>
</comment>
<feature type="domain" description="vWA-MoxR associated protein middle region 1" evidence="2">
    <location>
        <begin position="124"/>
        <end position="219"/>
    </location>
</feature>
<dbReference type="InterPro" id="IPR045440">
    <property type="entry name" value="VMAP-M1"/>
</dbReference>
<keyword evidence="5" id="KW-1185">Reference proteome</keyword>
<dbReference type="InterPro" id="IPR045450">
    <property type="entry name" value="VMAP_C"/>
</dbReference>
<gene>
    <name evidence="4" type="ORF">G7B40_023730</name>
</gene>
<dbReference type="Pfam" id="PF19963">
    <property type="entry name" value="VMAP-M1"/>
    <property type="match status" value="1"/>
</dbReference>
<dbReference type="AlphaFoldDB" id="A0AAP5ID56"/>
<dbReference type="Proteomes" id="UP000667802">
    <property type="component" value="Unassembled WGS sequence"/>
</dbReference>
<feature type="domain" description="Effector-associated" evidence="1">
    <location>
        <begin position="1"/>
        <end position="77"/>
    </location>
</feature>
<sequence>MSDHDDLEAIFERIVNHQDTEDDRQILRSLLHAGNGDDEIHIGKNIVNIAEGRDIHIGDRIYQSTNAEAIREALREVISEKMVKTQTQQDILKDIFAGRDLTTGDIEQQNIKNQINLILNISDSAAINKAFSAIKLPDGWSDWRDKPKDMDDILKQLEEIPHQNSTNSPLLKFIYLLTQDQSIPQTTREKVKQLLTNKTFETDDKTTSTQPLHSYLLIQLRPEANQELFVKAWFVPDDTIQDSWERFKPLTVDENQPEIPFVPEELPLLLGNLLQQCFEEYLQGQPTELTIEIFLPRDRLCDEVEKWSYQDSEGFNITIGTEHLVVVRSYDRLKKLRTQQGSYWRKNWENVKLIWQDIPCIEQITTVSQACFDPNHLRKCLIEKMVLKVCCNLSNSERNSLLSAIHSAGTPIVIWSRCEVLSLKNPQHFDALLEQPLHKLSGRVREQRLAADDEMHLGNHLVLLWDDPNRIPPNPALEFSVS</sequence>
<name>A0AAP5ID56_9CYAN</name>
<dbReference type="Pfam" id="PF19954">
    <property type="entry name" value="EAD10"/>
    <property type="match status" value="1"/>
</dbReference>
<accession>A0AAP5ID56</accession>
<protein>
    <submittedName>
        <fullName evidence="4">Uncharacterized protein</fullName>
    </submittedName>
</protein>
<dbReference type="InterPro" id="IPR045429">
    <property type="entry name" value="EAD10"/>
</dbReference>
<evidence type="ECO:0000259" key="2">
    <source>
        <dbReference type="Pfam" id="PF19963"/>
    </source>
</evidence>
<feature type="domain" description="vWA-MoxR associated protein C-terminal" evidence="3">
    <location>
        <begin position="229"/>
        <end position="468"/>
    </location>
</feature>
<dbReference type="Pfam" id="PF20028">
    <property type="entry name" value="VMAP-C"/>
    <property type="match status" value="1"/>
</dbReference>
<organism evidence="4 5">
    <name type="scientific">Aetokthonos hydrillicola Thurmond2011</name>
    <dbReference type="NCBI Taxonomy" id="2712845"/>
    <lineage>
        <taxon>Bacteria</taxon>
        <taxon>Bacillati</taxon>
        <taxon>Cyanobacteriota</taxon>
        <taxon>Cyanophyceae</taxon>
        <taxon>Nostocales</taxon>
        <taxon>Hapalosiphonaceae</taxon>
        <taxon>Aetokthonos</taxon>
    </lineage>
</organism>
<evidence type="ECO:0000259" key="3">
    <source>
        <dbReference type="Pfam" id="PF20028"/>
    </source>
</evidence>
<evidence type="ECO:0000313" key="5">
    <source>
        <dbReference type="Proteomes" id="UP000667802"/>
    </source>
</evidence>
<evidence type="ECO:0000313" key="4">
    <source>
        <dbReference type="EMBL" id="MDR9897553.1"/>
    </source>
</evidence>
<dbReference type="EMBL" id="JAALHA020000013">
    <property type="protein sequence ID" value="MDR9897553.1"/>
    <property type="molecule type" value="Genomic_DNA"/>
</dbReference>
<proteinExistence type="predicted"/>
<evidence type="ECO:0000259" key="1">
    <source>
        <dbReference type="Pfam" id="PF19954"/>
    </source>
</evidence>
<reference evidence="5" key="1">
    <citation type="journal article" date="2021" name="Science">
        <title>Hunting the eagle killer: A cyanobacterial neurotoxin causes vacuolar myelinopathy.</title>
        <authorList>
            <person name="Breinlinger S."/>
            <person name="Phillips T.J."/>
            <person name="Haram B.N."/>
            <person name="Mares J."/>
            <person name="Martinez Yerena J.A."/>
            <person name="Hrouzek P."/>
            <person name="Sobotka R."/>
            <person name="Henderson W.M."/>
            <person name="Schmieder P."/>
            <person name="Williams S.M."/>
            <person name="Lauderdale J.D."/>
            <person name="Wilde H.D."/>
            <person name="Gerrin W."/>
            <person name="Kust A."/>
            <person name="Washington J.W."/>
            <person name="Wagner C."/>
            <person name="Geier B."/>
            <person name="Liebeke M."/>
            <person name="Enke H."/>
            <person name="Niedermeyer T.H.J."/>
            <person name="Wilde S.B."/>
        </authorList>
    </citation>
    <scope>NUCLEOTIDE SEQUENCE [LARGE SCALE GENOMIC DNA]</scope>
    <source>
        <strain evidence="5">Thurmond2011</strain>
    </source>
</reference>